<sequence length="259" mass="30051">MLFMNNEKYLPSGHLKKRFCIFTSAGDNNNIAKLMEDKESRNWDLVVAFYGNSEIAYRNIAEKSDFTFIIKGAKFQNLKSIVVSQPAILSGYDYIWVVDDDIEFTLGNASILFDVASFFDFDVSQPAFSSNGKISHEITRMVEKEKLVARIVNFIEVTCPLFKAEALFDFLNIYDGKMAGWGVDWWFCNYLGSNKKAKFAIFDKIVVKNMHDSEKTPDGKREISQYMSDNDRIMQWEILKNNFHYKEFDHTVFFELSLP</sequence>
<comment type="caution">
    <text evidence="1">The sequence shown here is derived from an EMBL/GenBank/DDBJ whole genome shotgun (WGS) entry which is preliminary data.</text>
</comment>
<dbReference type="Pfam" id="PF05212">
    <property type="entry name" value="DUF707"/>
    <property type="match status" value="1"/>
</dbReference>
<accession>A0A7W4J7K2</accession>
<gene>
    <name evidence="1" type="ORF">HLH21_09220</name>
</gene>
<name>A0A7W4J7K2_9PROT</name>
<organism evidence="1 2">
    <name type="scientific">Gluconacetobacter johannae</name>
    <dbReference type="NCBI Taxonomy" id="112140"/>
    <lineage>
        <taxon>Bacteria</taxon>
        <taxon>Pseudomonadati</taxon>
        <taxon>Pseudomonadota</taxon>
        <taxon>Alphaproteobacteria</taxon>
        <taxon>Acetobacterales</taxon>
        <taxon>Acetobacteraceae</taxon>
        <taxon>Gluconacetobacter</taxon>
    </lineage>
</organism>
<dbReference type="InterPro" id="IPR007877">
    <property type="entry name" value="DUF707"/>
</dbReference>
<keyword evidence="2" id="KW-1185">Reference proteome</keyword>
<evidence type="ECO:0000313" key="2">
    <source>
        <dbReference type="Proteomes" id="UP000561066"/>
    </source>
</evidence>
<proteinExistence type="predicted"/>
<dbReference type="Proteomes" id="UP000561066">
    <property type="component" value="Unassembled WGS sequence"/>
</dbReference>
<dbReference type="InterPro" id="IPR029044">
    <property type="entry name" value="Nucleotide-diphossugar_trans"/>
</dbReference>
<evidence type="ECO:0000313" key="1">
    <source>
        <dbReference type="EMBL" id="MBB2176109.1"/>
    </source>
</evidence>
<protein>
    <submittedName>
        <fullName evidence="1">DUF707 domain-containing protein</fullName>
    </submittedName>
</protein>
<dbReference type="AlphaFoldDB" id="A0A7W4J7K2"/>
<reference evidence="1 2" key="1">
    <citation type="submission" date="2020-04" db="EMBL/GenBank/DDBJ databases">
        <title>Description of novel Gluconacetobacter.</title>
        <authorList>
            <person name="Sombolestani A."/>
        </authorList>
    </citation>
    <scope>NUCLEOTIDE SEQUENCE [LARGE SCALE GENOMIC DNA]</scope>
    <source>
        <strain evidence="1 2">LMG 21312</strain>
    </source>
</reference>
<dbReference type="EMBL" id="JABEQH010000011">
    <property type="protein sequence ID" value="MBB2176109.1"/>
    <property type="molecule type" value="Genomic_DNA"/>
</dbReference>
<dbReference type="SUPFAM" id="SSF53448">
    <property type="entry name" value="Nucleotide-diphospho-sugar transferases"/>
    <property type="match status" value="1"/>
</dbReference>